<sequence>CADAGLVEVGVLAVDGTKLAASASSYATRSYERIAREILAEAGRIDAAEDERYGPARGDELPEHLASREGRRAWLREAKERLEREREAQDEQVPRAREERLEICHRRLVEDWQTECRANRDYEVYRARGVMRDGRRFGRPPDPHTPPAKPEGKINLTDPDSKNMKAFRGYVQGYNAQAVTTCQQIILAAEIAPDGLDTAQLDPMIQAAERELKEAGVKEQPQVVLADAGYWSNGHIDRLRERGITPIVAPDANKRKGPRKTRLGGPYDFMRRVLQTDKGAELYCRRQGMVEPVFADIKQNRRAGRFKRRGRAAVRSEWRLIAATHNLLKLHRHTLKLAAG</sequence>
<feature type="compositionally biased region" description="Basic and acidic residues" evidence="2">
    <location>
        <begin position="133"/>
        <end position="142"/>
    </location>
</feature>
<evidence type="ECO:0000313" key="4">
    <source>
        <dbReference type="EMBL" id="KKK56219.1"/>
    </source>
</evidence>
<organism evidence="4">
    <name type="scientific">marine sediment metagenome</name>
    <dbReference type="NCBI Taxonomy" id="412755"/>
    <lineage>
        <taxon>unclassified sequences</taxon>
        <taxon>metagenomes</taxon>
        <taxon>ecological metagenomes</taxon>
    </lineage>
</organism>
<dbReference type="EMBL" id="LAZR01065101">
    <property type="protein sequence ID" value="KKK56219.1"/>
    <property type="molecule type" value="Genomic_DNA"/>
</dbReference>
<protein>
    <recommendedName>
        <fullName evidence="3">Transposase IS4-like domain-containing protein</fullName>
    </recommendedName>
</protein>
<evidence type="ECO:0000256" key="1">
    <source>
        <dbReference type="SAM" id="Coils"/>
    </source>
</evidence>
<evidence type="ECO:0000259" key="3">
    <source>
        <dbReference type="Pfam" id="PF01609"/>
    </source>
</evidence>
<dbReference type="AlphaFoldDB" id="A0A0F8YQ04"/>
<feature type="domain" description="Transposase IS4-like" evidence="3">
    <location>
        <begin position="168"/>
        <end position="327"/>
    </location>
</feature>
<gene>
    <name evidence="4" type="ORF">LCGC14_3066730</name>
</gene>
<evidence type="ECO:0000256" key="2">
    <source>
        <dbReference type="SAM" id="MobiDB-lite"/>
    </source>
</evidence>
<dbReference type="GO" id="GO:0006313">
    <property type="term" value="P:DNA transposition"/>
    <property type="evidence" value="ECO:0007669"/>
    <property type="project" value="InterPro"/>
</dbReference>
<proteinExistence type="predicted"/>
<feature type="region of interest" description="Disordered" evidence="2">
    <location>
        <begin position="133"/>
        <end position="161"/>
    </location>
</feature>
<dbReference type="PANTHER" id="PTHR33408">
    <property type="entry name" value="TRANSPOSASE"/>
    <property type="match status" value="1"/>
</dbReference>
<accession>A0A0F8YQ04</accession>
<dbReference type="GO" id="GO:0004803">
    <property type="term" value="F:transposase activity"/>
    <property type="evidence" value="ECO:0007669"/>
    <property type="project" value="InterPro"/>
</dbReference>
<dbReference type="Pfam" id="PF01609">
    <property type="entry name" value="DDE_Tnp_1"/>
    <property type="match status" value="1"/>
</dbReference>
<feature type="coiled-coil region" evidence="1">
    <location>
        <begin position="72"/>
        <end position="99"/>
    </location>
</feature>
<dbReference type="GO" id="GO:0003677">
    <property type="term" value="F:DNA binding"/>
    <property type="evidence" value="ECO:0007669"/>
    <property type="project" value="InterPro"/>
</dbReference>
<reference evidence="4" key="1">
    <citation type="journal article" date="2015" name="Nature">
        <title>Complex archaea that bridge the gap between prokaryotes and eukaryotes.</title>
        <authorList>
            <person name="Spang A."/>
            <person name="Saw J.H."/>
            <person name="Jorgensen S.L."/>
            <person name="Zaremba-Niedzwiedzka K."/>
            <person name="Martijn J."/>
            <person name="Lind A.E."/>
            <person name="van Eijk R."/>
            <person name="Schleper C."/>
            <person name="Guy L."/>
            <person name="Ettema T.J."/>
        </authorList>
    </citation>
    <scope>NUCLEOTIDE SEQUENCE</scope>
</reference>
<dbReference type="InterPro" id="IPR002559">
    <property type="entry name" value="Transposase_11"/>
</dbReference>
<name>A0A0F8YQ04_9ZZZZ</name>
<feature type="non-terminal residue" evidence="4">
    <location>
        <position position="1"/>
    </location>
</feature>
<dbReference type="PANTHER" id="PTHR33408:SF2">
    <property type="entry name" value="TRANSPOSASE DDE DOMAIN-CONTAINING PROTEIN"/>
    <property type="match status" value="1"/>
</dbReference>
<keyword evidence="1" id="KW-0175">Coiled coil</keyword>
<comment type="caution">
    <text evidence="4">The sequence shown here is derived from an EMBL/GenBank/DDBJ whole genome shotgun (WGS) entry which is preliminary data.</text>
</comment>